<evidence type="ECO:0000256" key="8">
    <source>
        <dbReference type="SAM" id="MobiDB-lite"/>
    </source>
</evidence>
<dbReference type="InterPro" id="IPR022764">
    <property type="entry name" value="Peptidase_S54_rhomboid_dom"/>
</dbReference>
<sequence length="353" mass="40363">MDQTNSEDGFFKRIKDKTNGYLDTLPFTTRFFFILCVILFLIEKIIQIQLSSVCFSPRLLSLDFVHNFYKMIISNFFHLDLLHILFNMLSFIPLGTVLEKNKFGSLRFFYIVLLFGALIPMMAFILSLVSNYLEIGYSFYSCSVGFSGCVFALLTIHFFNDSLVSLYGMTRIPAKLYPWAILIITNFIFPQSSLVGHLSGILIAILYMNGYLNCFIISERKFCDIELSNHLNFMTNQRGFITNSNFSCTSSFVNLDSPSSLDSNFTRLKRFFGTYTSSNSGRQLGTVLSNQLERENQSSFSDNNNNPNTEISCTNNDINVNTQQQQLQQQQQQQPSASPTILKYSPMIDMSKI</sequence>
<proteinExistence type="inferred from homology"/>
<keyword evidence="5" id="KW-0378">Hydrolase</keyword>
<keyword evidence="12" id="KW-1185">Reference proteome</keyword>
<gene>
    <name evidence="11" type="ORF">RB653_002376</name>
</gene>
<reference evidence="11 12" key="1">
    <citation type="submission" date="2023-11" db="EMBL/GenBank/DDBJ databases">
        <title>Dfirmibasis_genome.</title>
        <authorList>
            <person name="Edelbroek B."/>
            <person name="Kjellin J."/>
            <person name="Jerlstrom-Hultqvist J."/>
            <person name="Soderbom F."/>
        </authorList>
    </citation>
    <scope>NUCLEOTIDE SEQUENCE [LARGE SCALE GENOMIC DNA]</scope>
    <source>
        <strain evidence="11 12">TNS-C-14</strain>
    </source>
</reference>
<evidence type="ECO:0000256" key="4">
    <source>
        <dbReference type="ARBA" id="ARBA00022692"/>
    </source>
</evidence>
<evidence type="ECO:0000256" key="6">
    <source>
        <dbReference type="ARBA" id="ARBA00022989"/>
    </source>
</evidence>
<feature type="transmembrane region" description="Helical" evidence="9">
    <location>
        <begin position="31"/>
        <end position="55"/>
    </location>
</feature>
<comment type="subcellular location">
    <subcellularLocation>
        <location evidence="1">Membrane</location>
        <topology evidence="1">Multi-pass membrane protein</topology>
    </subcellularLocation>
</comment>
<accession>A0AAN7TYA5</accession>
<organism evidence="11 12">
    <name type="scientific">Dictyostelium firmibasis</name>
    <dbReference type="NCBI Taxonomy" id="79012"/>
    <lineage>
        <taxon>Eukaryota</taxon>
        <taxon>Amoebozoa</taxon>
        <taxon>Evosea</taxon>
        <taxon>Eumycetozoa</taxon>
        <taxon>Dictyostelia</taxon>
        <taxon>Dictyosteliales</taxon>
        <taxon>Dictyosteliaceae</taxon>
        <taxon>Dictyostelium</taxon>
    </lineage>
</organism>
<dbReference type="GO" id="GO:0006508">
    <property type="term" value="P:proteolysis"/>
    <property type="evidence" value="ECO:0007669"/>
    <property type="project" value="UniProtKB-KW"/>
</dbReference>
<comment type="caution">
    <text evidence="11">The sequence shown here is derived from an EMBL/GenBank/DDBJ whole genome shotgun (WGS) entry which is preliminary data.</text>
</comment>
<dbReference type="SUPFAM" id="SSF144091">
    <property type="entry name" value="Rhomboid-like"/>
    <property type="match status" value="1"/>
</dbReference>
<evidence type="ECO:0000259" key="10">
    <source>
        <dbReference type="Pfam" id="PF01694"/>
    </source>
</evidence>
<dbReference type="GO" id="GO:0016020">
    <property type="term" value="C:membrane"/>
    <property type="evidence" value="ECO:0007669"/>
    <property type="project" value="UniProtKB-SubCell"/>
</dbReference>
<evidence type="ECO:0000256" key="1">
    <source>
        <dbReference type="ARBA" id="ARBA00004141"/>
    </source>
</evidence>
<feature type="transmembrane region" description="Helical" evidence="9">
    <location>
        <begin position="108"/>
        <end position="130"/>
    </location>
</feature>
<dbReference type="Gene3D" id="1.20.1540.10">
    <property type="entry name" value="Rhomboid-like"/>
    <property type="match status" value="1"/>
</dbReference>
<feature type="compositionally biased region" description="Low complexity" evidence="8">
    <location>
        <begin position="323"/>
        <end position="334"/>
    </location>
</feature>
<keyword evidence="7 9" id="KW-0472">Membrane</keyword>
<protein>
    <recommendedName>
        <fullName evidence="10">Peptidase S54 rhomboid domain-containing protein</fullName>
    </recommendedName>
</protein>
<feature type="domain" description="Peptidase S54 rhomboid" evidence="10">
    <location>
        <begin position="67"/>
        <end position="208"/>
    </location>
</feature>
<evidence type="ECO:0000256" key="2">
    <source>
        <dbReference type="ARBA" id="ARBA00009045"/>
    </source>
</evidence>
<feature type="transmembrane region" description="Helical" evidence="9">
    <location>
        <begin position="76"/>
        <end position="96"/>
    </location>
</feature>
<evidence type="ECO:0000256" key="7">
    <source>
        <dbReference type="ARBA" id="ARBA00023136"/>
    </source>
</evidence>
<feature type="region of interest" description="Disordered" evidence="8">
    <location>
        <begin position="295"/>
        <end position="353"/>
    </location>
</feature>
<feature type="transmembrane region" description="Helical" evidence="9">
    <location>
        <begin position="137"/>
        <end position="159"/>
    </location>
</feature>
<dbReference type="PANTHER" id="PTHR43066">
    <property type="entry name" value="RHOMBOID-RELATED PROTEIN"/>
    <property type="match status" value="1"/>
</dbReference>
<evidence type="ECO:0000256" key="9">
    <source>
        <dbReference type="SAM" id="Phobius"/>
    </source>
</evidence>
<dbReference type="PANTHER" id="PTHR43066:SF1">
    <property type="entry name" value="RHOMBOID PROTEIN 2"/>
    <property type="match status" value="1"/>
</dbReference>
<keyword evidence="4 9" id="KW-0812">Transmembrane</keyword>
<name>A0AAN7TYA5_9MYCE</name>
<evidence type="ECO:0000313" key="11">
    <source>
        <dbReference type="EMBL" id="KAK5577435.1"/>
    </source>
</evidence>
<feature type="transmembrane region" description="Helical" evidence="9">
    <location>
        <begin position="179"/>
        <end position="207"/>
    </location>
</feature>
<dbReference type="AlphaFoldDB" id="A0AAN7TYA5"/>
<dbReference type="Pfam" id="PF01694">
    <property type="entry name" value="Rhomboid"/>
    <property type="match status" value="1"/>
</dbReference>
<dbReference type="Proteomes" id="UP001344447">
    <property type="component" value="Unassembled WGS sequence"/>
</dbReference>
<evidence type="ECO:0000256" key="3">
    <source>
        <dbReference type="ARBA" id="ARBA00022670"/>
    </source>
</evidence>
<comment type="similarity">
    <text evidence="2">Belongs to the peptidase S54 family.</text>
</comment>
<dbReference type="EMBL" id="JAVFKY010000004">
    <property type="protein sequence ID" value="KAK5577435.1"/>
    <property type="molecule type" value="Genomic_DNA"/>
</dbReference>
<feature type="compositionally biased region" description="Polar residues" evidence="8">
    <location>
        <begin position="295"/>
        <end position="322"/>
    </location>
</feature>
<dbReference type="InterPro" id="IPR035952">
    <property type="entry name" value="Rhomboid-like_sf"/>
</dbReference>
<dbReference type="GO" id="GO:0004252">
    <property type="term" value="F:serine-type endopeptidase activity"/>
    <property type="evidence" value="ECO:0007669"/>
    <property type="project" value="InterPro"/>
</dbReference>
<keyword evidence="3" id="KW-0645">Protease</keyword>
<evidence type="ECO:0000313" key="12">
    <source>
        <dbReference type="Proteomes" id="UP001344447"/>
    </source>
</evidence>
<keyword evidence="6 9" id="KW-1133">Transmembrane helix</keyword>
<evidence type="ECO:0000256" key="5">
    <source>
        <dbReference type="ARBA" id="ARBA00022801"/>
    </source>
</evidence>